<feature type="region of interest" description="Disordered" evidence="5">
    <location>
        <begin position="845"/>
        <end position="866"/>
    </location>
</feature>
<dbReference type="Proteomes" id="UP000000759">
    <property type="component" value="Chromosome 7"/>
</dbReference>
<dbReference type="EMBL" id="CM000610">
    <property type="protein sequence ID" value="EEC48752.1"/>
    <property type="molecule type" value="Genomic_DNA"/>
</dbReference>
<gene>
    <name evidence="6" type="ORF">PHATRDRAFT_45710</name>
</gene>
<organism evidence="6 7">
    <name type="scientific">Phaeodactylum tricornutum (strain CCAP 1055/1)</name>
    <dbReference type="NCBI Taxonomy" id="556484"/>
    <lineage>
        <taxon>Eukaryota</taxon>
        <taxon>Sar</taxon>
        <taxon>Stramenopiles</taxon>
        <taxon>Ochrophyta</taxon>
        <taxon>Bacillariophyta</taxon>
        <taxon>Bacillariophyceae</taxon>
        <taxon>Bacillariophycidae</taxon>
        <taxon>Naviculales</taxon>
        <taxon>Phaeodactylaceae</taxon>
        <taxon>Phaeodactylum</taxon>
    </lineage>
</organism>
<evidence type="ECO:0000256" key="4">
    <source>
        <dbReference type="ARBA" id="ARBA00022860"/>
    </source>
</evidence>
<feature type="region of interest" description="Disordered" evidence="5">
    <location>
        <begin position="137"/>
        <end position="176"/>
    </location>
</feature>
<reference evidence="7" key="2">
    <citation type="submission" date="2008-08" db="EMBL/GenBank/DDBJ databases">
        <authorList>
            <consortium name="Diatom Consortium"/>
            <person name="Grigoriev I."/>
            <person name="Grimwood J."/>
            <person name="Kuo A."/>
            <person name="Otillar R.P."/>
            <person name="Salamov A."/>
            <person name="Detter J.C."/>
            <person name="Lindquist E."/>
            <person name="Shapiro H."/>
            <person name="Lucas S."/>
            <person name="Glavina del Rio T."/>
            <person name="Pitluck S."/>
            <person name="Rokhsar D."/>
            <person name="Bowler C."/>
        </authorList>
    </citation>
    <scope>GENOME REANNOTATION</scope>
    <source>
        <strain evidence="7">CCAP 1055/1</strain>
    </source>
</reference>
<dbReference type="InterPro" id="IPR027417">
    <property type="entry name" value="P-loop_NTPase"/>
</dbReference>
<proteinExistence type="predicted"/>
<dbReference type="RefSeq" id="XP_002179766.1">
    <property type="nucleotide sequence ID" value="XM_002179730.1"/>
</dbReference>
<dbReference type="InParanoid" id="B7FYL7"/>
<dbReference type="eggNOG" id="ENOG502RRC2">
    <property type="taxonomic scope" value="Eukaryota"/>
</dbReference>
<dbReference type="Gene3D" id="3.40.30.10">
    <property type="entry name" value="Glutaredoxin"/>
    <property type="match status" value="1"/>
</dbReference>
<dbReference type="SMART" id="SM00015">
    <property type="entry name" value="IQ"/>
    <property type="match status" value="7"/>
</dbReference>
<dbReference type="GO" id="GO:0005737">
    <property type="term" value="C:cytoplasm"/>
    <property type="evidence" value="ECO:0007669"/>
    <property type="project" value="UniProtKB-SubCell"/>
</dbReference>
<feature type="compositionally biased region" description="Polar residues" evidence="5">
    <location>
        <begin position="370"/>
        <end position="380"/>
    </location>
</feature>
<dbReference type="GO" id="GO:0007051">
    <property type="term" value="P:spindle organization"/>
    <property type="evidence" value="ECO:0007669"/>
    <property type="project" value="TreeGrafter"/>
</dbReference>
<feature type="compositionally biased region" description="Polar residues" evidence="5">
    <location>
        <begin position="850"/>
        <end position="866"/>
    </location>
</feature>
<keyword evidence="3" id="KW-0677">Repeat</keyword>
<dbReference type="GeneID" id="7200482"/>
<feature type="region of interest" description="Disordered" evidence="5">
    <location>
        <begin position="655"/>
        <end position="684"/>
    </location>
</feature>
<dbReference type="AlphaFoldDB" id="B7FYL7"/>
<dbReference type="OrthoDB" id="190375at2759"/>
<feature type="compositionally biased region" description="Basic and acidic residues" evidence="5">
    <location>
        <begin position="359"/>
        <end position="369"/>
    </location>
</feature>
<dbReference type="PANTHER" id="PTHR22706">
    <property type="entry name" value="ASSEMBLY FACTOR FOR SPINDLE MICROTUBULES"/>
    <property type="match status" value="1"/>
</dbReference>
<dbReference type="KEGG" id="pti:PHATRDRAFT_45710"/>
<dbReference type="InterPro" id="IPR051185">
    <property type="entry name" value="ASPM"/>
</dbReference>
<dbReference type="GO" id="GO:0000278">
    <property type="term" value="P:mitotic cell cycle"/>
    <property type="evidence" value="ECO:0007669"/>
    <property type="project" value="TreeGrafter"/>
</dbReference>
<keyword evidence="2" id="KW-0963">Cytoplasm</keyword>
<dbReference type="Pfam" id="PF00612">
    <property type="entry name" value="IQ"/>
    <property type="match status" value="6"/>
</dbReference>
<feature type="compositionally biased region" description="Basic and acidic residues" evidence="5">
    <location>
        <begin position="137"/>
        <end position="147"/>
    </location>
</feature>
<evidence type="ECO:0000256" key="5">
    <source>
        <dbReference type="SAM" id="MobiDB-lite"/>
    </source>
</evidence>
<evidence type="ECO:0000256" key="2">
    <source>
        <dbReference type="ARBA" id="ARBA00022490"/>
    </source>
</evidence>
<keyword evidence="4" id="KW-0112">Calmodulin-binding</keyword>
<dbReference type="STRING" id="556484.B7FYL7"/>
<feature type="compositionally biased region" description="Polar residues" evidence="5">
    <location>
        <begin position="342"/>
        <end position="354"/>
    </location>
</feature>
<dbReference type="SUPFAM" id="SSF52540">
    <property type="entry name" value="P-loop containing nucleoside triphosphate hydrolases"/>
    <property type="match status" value="1"/>
</dbReference>
<feature type="compositionally biased region" description="Basic and acidic residues" evidence="5">
    <location>
        <begin position="245"/>
        <end position="255"/>
    </location>
</feature>
<feature type="region of interest" description="Disordered" evidence="5">
    <location>
        <begin position="317"/>
        <end position="381"/>
    </location>
</feature>
<dbReference type="GO" id="GO:0005516">
    <property type="term" value="F:calmodulin binding"/>
    <property type="evidence" value="ECO:0007669"/>
    <property type="project" value="UniProtKB-KW"/>
</dbReference>
<evidence type="ECO:0000313" key="7">
    <source>
        <dbReference type="Proteomes" id="UP000000759"/>
    </source>
</evidence>
<dbReference type="GO" id="GO:0000922">
    <property type="term" value="C:spindle pole"/>
    <property type="evidence" value="ECO:0007669"/>
    <property type="project" value="TreeGrafter"/>
</dbReference>
<dbReference type="GO" id="GO:0051295">
    <property type="term" value="P:establishment of meiotic spindle localization"/>
    <property type="evidence" value="ECO:0007669"/>
    <property type="project" value="TreeGrafter"/>
</dbReference>
<feature type="region of interest" description="Disordered" evidence="5">
    <location>
        <begin position="232"/>
        <end position="256"/>
    </location>
</feature>
<dbReference type="Gene3D" id="1.20.5.190">
    <property type="match status" value="3"/>
</dbReference>
<dbReference type="PROSITE" id="PS50096">
    <property type="entry name" value="IQ"/>
    <property type="match status" value="2"/>
</dbReference>
<name>B7FYL7_PHATC</name>
<keyword evidence="7" id="KW-1185">Reference proteome</keyword>
<protein>
    <submittedName>
        <fullName evidence="6">Uncharacterized protein</fullName>
    </submittedName>
</protein>
<feature type="region of interest" description="Disordered" evidence="5">
    <location>
        <begin position="468"/>
        <end position="489"/>
    </location>
</feature>
<evidence type="ECO:0000313" key="6">
    <source>
        <dbReference type="EMBL" id="EEC48752.1"/>
    </source>
</evidence>
<dbReference type="PaxDb" id="2850-Phatr45710"/>
<evidence type="ECO:0000256" key="1">
    <source>
        <dbReference type="ARBA" id="ARBA00004496"/>
    </source>
</evidence>
<accession>B7FYL7</accession>
<reference evidence="6 7" key="1">
    <citation type="journal article" date="2008" name="Nature">
        <title>The Phaeodactylum genome reveals the evolutionary history of diatom genomes.</title>
        <authorList>
            <person name="Bowler C."/>
            <person name="Allen A.E."/>
            <person name="Badger J.H."/>
            <person name="Grimwood J."/>
            <person name="Jabbari K."/>
            <person name="Kuo A."/>
            <person name="Maheswari U."/>
            <person name="Martens C."/>
            <person name="Maumus F."/>
            <person name="Otillar R.P."/>
            <person name="Rayko E."/>
            <person name="Salamov A."/>
            <person name="Vandepoele K."/>
            <person name="Beszteri B."/>
            <person name="Gruber A."/>
            <person name="Heijde M."/>
            <person name="Katinka M."/>
            <person name="Mock T."/>
            <person name="Valentin K."/>
            <person name="Verret F."/>
            <person name="Berges J.A."/>
            <person name="Brownlee C."/>
            <person name="Cadoret J.P."/>
            <person name="Chiovitti A."/>
            <person name="Choi C.J."/>
            <person name="Coesel S."/>
            <person name="De Martino A."/>
            <person name="Detter J.C."/>
            <person name="Durkin C."/>
            <person name="Falciatore A."/>
            <person name="Fournet J."/>
            <person name="Haruta M."/>
            <person name="Huysman M.J."/>
            <person name="Jenkins B.D."/>
            <person name="Jiroutova K."/>
            <person name="Jorgensen R.E."/>
            <person name="Joubert Y."/>
            <person name="Kaplan A."/>
            <person name="Kroger N."/>
            <person name="Kroth P.G."/>
            <person name="La Roche J."/>
            <person name="Lindquist E."/>
            <person name="Lommer M."/>
            <person name="Martin-Jezequel V."/>
            <person name="Lopez P.J."/>
            <person name="Lucas S."/>
            <person name="Mangogna M."/>
            <person name="McGinnis K."/>
            <person name="Medlin L.K."/>
            <person name="Montsant A."/>
            <person name="Oudot-Le Secq M.P."/>
            <person name="Napoli C."/>
            <person name="Obornik M."/>
            <person name="Parker M.S."/>
            <person name="Petit J.L."/>
            <person name="Porcel B.M."/>
            <person name="Poulsen N."/>
            <person name="Robison M."/>
            <person name="Rychlewski L."/>
            <person name="Rynearson T.A."/>
            <person name="Schmutz J."/>
            <person name="Shapiro H."/>
            <person name="Siaut M."/>
            <person name="Stanley M."/>
            <person name="Sussman M.R."/>
            <person name="Taylor A.R."/>
            <person name="Vardi A."/>
            <person name="von Dassow P."/>
            <person name="Vyverman W."/>
            <person name="Willis A."/>
            <person name="Wyrwicz L.S."/>
            <person name="Rokhsar D.S."/>
            <person name="Weissenbach J."/>
            <person name="Armbrust E.V."/>
            <person name="Green B.R."/>
            <person name="Van de Peer Y."/>
            <person name="Grigoriev I.V."/>
        </authorList>
    </citation>
    <scope>NUCLEOTIDE SEQUENCE [LARGE SCALE GENOMIC DNA]</scope>
    <source>
        <strain evidence="6 7">CCAP 1055/1</strain>
    </source>
</reference>
<comment type="subcellular location">
    <subcellularLocation>
        <location evidence="1">Cytoplasm</location>
    </subcellularLocation>
</comment>
<dbReference type="InterPro" id="IPR000048">
    <property type="entry name" value="IQ_motif_EF-hand-BS"/>
</dbReference>
<sequence length="890" mass="100735">MDFANGFGDSSDDLMENARIVSPYGDGETQAFPADPWANFQYALPEGPSQYKHRASRQRPTFGGSRSPSEPIPTPRERMVTSSKISTPHRDGMVNRGHASRYEYSSDQRCDDVHVIFTDPSDGVGISVEKRSQQDLLRQKVREDTSRRSLQHSTSAQSMYRKRSENKVEITSESTNAETDGLNLNWAFSRVQVRANSETESTTVWLNTDHRQDLEGEDIWLQEEHAFPLLSTGASSRFSGPSGKDGLRKRTDKKSNRVRFAEPIQKPRSVPFLKTVSRETIREESSDPRSKKITHSDNRAWFVAQPKSILRRRRFAGETVSHDPQYPQKNRPSSHRAAPQRKSATSFLDTQGSLLSPIHSDRRPWDRISETGSESLSPSYSDVEREKRVSLGPYHLQELNEMYPDPPLELQFDDESTVVPARASFIDTVAAVVVQAAVRRFLAQKVMHEMVGKAYSFPHLESDDKKYRPLSSRKVTPEKRSSRKSYAESPYGRNLGGAVFIEVMAAIKIQSAFRGFWVRDSLNVDHFCATMIQKWYRRHHQRHHYFADLSRIILVQSIWRRSIAREHAAFFLGSVITVQSLFRSYSARKKLYSGLTCLRKDTMAAVVIQSQWRTYACECNFIRDLVDILIVQSVVRTWLARRHLSSLRSRAQSISGKKSPTVSKKYANQVAAQPTGSPRPGEANRKLATGQCYSSYRSVEESSFSAILGNIKSKENNHLIVLITSQSLSRNQASTRSNIGTILRVHNVSFEEVDGANPLTRGRRDELFAISQMRGVYPQFFVVDYETGLTLFFCNSDSFFGANEEGSLPRILNIAGVVQSAIGGHQERNSTIDEAPKANKHLFEPKRQSSHTTVSIDSETSEPSVGRNSLLSMWKNLDKKNTLVLNGHRN</sequence>
<dbReference type="PANTHER" id="PTHR22706:SF1">
    <property type="entry name" value="ASSEMBLY FACTOR FOR SPINDLE MICROTUBULES"/>
    <property type="match status" value="1"/>
</dbReference>
<feature type="region of interest" description="Disordered" evidence="5">
    <location>
        <begin position="1"/>
        <end position="96"/>
    </location>
</feature>
<evidence type="ECO:0000256" key="3">
    <source>
        <dbReference type="ARBA" id="ARBA00022737"/>
    </source>
</evidence>